<feature type="transmembrane region" description="Helical" evidence="9">
    <location>
        <begin position="335"/>
        <end position="355"/>
    </location>
</feature>
<organism evidence="10 11">
    <name type="scientific">Tomitella fengzijianii</name>
    <dbReference type="NCBI Taxonomy" id="2597660"/>
    <lineage>
        <taxon>Bacteria</taxon>
        <taxon>Bacillati</taxon>
        <taxon>Actinomycetota</taxon>
        <taxon>Actinomycetes</taxon>
        <taxon>Mycobacteriales</taxon>
        <taxon>Tomitella</taxon>
    </lineage>
</organism>
<feature type="region of interest" description="Disordered" evidence="8">
    <location>
        <begin position="1"/>
        <end position="20"/>
    </location>
</feature>
<protein>
    <submittedName>
        <fullName evidence="10">Iron ABC transporter permease</fullName>
    </submittedName>
</protein>
<dbReference type="OrthoDB" id="9782305at2"/>
<dbReference type="PANTHER" id="PTHR30472:SF25">
    <property type="entry name" value="ABC TRANSPORTER PERMEASE PROTEIN MJ0876-RELATED"/>
    <property type="match status" value="1"/>
</dbReference>
<dbReference type="RefSeq" id="WP_143908044.1">
    <property type="nucleotide sequence ID" value="NZ_CP041765.1"/>
</dbReference>
<dbReference type="Proteomes" id="UP000317344">
    <property type="component" value="Chromosome"/>
</dbReference>
<dbReference type="Pfam" id="PF01032">
    <property type="entry name" value="FecCD"/>
    <property type="match status" value="1"/>
</dbReference>
<dbReference type="Gene3D" id="1.10.3470.10">
    <property type="entry name" value="ABC transporter involved in vitamin B12 uptake, BtuC"/>
    <property type="match status" value="1"/>
</dbReference>
<evidence type="ECO:0000313" key="10">
    <source>
        <dbReference type="EMBL" id="QDQ97398.1"/>
    </source>
</evidence>
<evidence type="ECO:0000256" key="6">
    <source>
        <dbReference type="ARBA" id="ARBA00022989"/>
    </source>
</evidence>
<evidence type="ECO:0000313" key="11">
    <source>
        <dbReference type="Proteomes" id="UP000317344"/>
    </source>
</evidence>
<dbReference type="SUPFAM" id="SSF81345">
    <property type="entry name" value="ABC transporter involved in vitamin B12 uptake, BtuC"/>
    <property type="match status" value="1"/>
</dbReference>
<gene>
    <name evidence="10" type="ORF">FO059_08735</name>
</gene>
<dbReference type="GO" id="GO:0033214">
    <property type="term" value="P:siderophore-iron import into cell"/>
    <property type="evidence" value="ECO:0007669"/>
    <property type="project" value="TreeGrafter"/>
</dbReference>
<keyword evidence="5 9" id="KW-0812">Transmembrane</keyword>
<dbReference type="AlphaFoldDB" id="A0A516X2V4"/>
<proteinExistence type="inferred from homology"/>
<evidence type="ECO:0000256" key="2">
    <source>
        <dbReference type="ARBA" id="ARBA00007935"/>
    </source>
</evidence>
<dbReference type="InterPro" id="IPR000522">
    <property type="entry name" value="ABC_transptr_permease_BtuC"/>
</dbReference>
<feature type="transmembrane region" description="Helical" evidence="9">
    <location>
        <begin position="27"/>
        <end position="50"/>
    </location>
</feature>
<evidence type="ECO:0000256" key="7">
    <source>
        <dbReference type="ARBA" id="ARBA00023136"/>
    </source>
</evidence>
<keyword evidence="6 9" id="KW-1133">Transmembrane helix</keyword>
<feature type="transmembrane region" description="Helical" evidence="9">
    <location>
        <begin position="119"/>
        <end position="139"/>
    </location>
</feature>
<name>A0A516X2V4_9ACTN</name>
<feature type="transmembrane region" description="Helical" evidence="9">
    <location>
        <begin position="90"/>
        <end position="112"/>
    </location>
</feature>
<evidence type="ECO:0000256" key="9">
    <source>
        <dbReference type="SAM" id="Phobius"/>
    </source>
</evidence>
<evidence type="ECO:0000256" key="5">
    <source>
        <dbReference type="ARBA" id="ARBA00022692"/>
    </source>
</evidence>
<sequence>MTATTDRPAPPGPGAPAARNPRRRRTVIVLAITAVTLVVLAVVAACLGQVPVNPGEVVGSVLHRVGIDWFAMPSHPNGDAALWEVRFPRVVLAILVGASLGCAGAVLQGVFANPLAEPGVIGVSAGAAVGASSVILIGGAFSSSWAIAAAAFAGGLGTTLLVYGLARADGRTEVVTVILTGVAVNAVAGGLIAYFTFVASPAAREQIVFWQLGTLGGADWDAVAVVAPLAVVGVGGSVLLARKLDLLALGEGPARHLGVDVERVRRWAIVIVGVLVAAGVAFTGIIAFVGLVVPHAFRMLIGPSHRMLIPASTIGGAVVLLAADIGARTLVGNADLPLGMLTSLVGGPFFFWLLHRTRKSQGGWS</sequence>
<dbReference type="InterPro" id="IPR037294">
    <property type="entry name" value="ABC_BtuC-like"/>
</dbReference>
<keyword evidence="7 9" id="KW-0472">Membrane</keyword>
<dbReference type="PANTHER" id="PTHR30472">
    <property type="entry name" value="FERRIC ENTEROBACTIN TRANSPORT SYSTEM PERMEASE PROTEIN"/>
    <property type="match status" value="1"/>
</dbReference>
<feature type="transmembrane region" description="Helical" evidence="9">
    <location>
        <begin position="222"/>
        <end position="241"/>
    </location>
</feature>
<feature type="transmembrane region" description="Helical" evidence="9">
    <location>
        <begin position="145"/>
        <end position="165"/>
    </location>
</feature>
<evidence type="ECO:0000256" key="4">
    <source>
        <dbReference type="ARBA" id="ARBA00022475"/>
    </source>
</evidence>
<dbReference type="EMBL" id="CP041765">
    <property type="protein sequence ID" value="QDQ97398.1"/>
    <property type="molecule type" value="Genomic_DNA"/>
</dbReference>
<comment type="subcellular location">
    <subcellularLocation>
        <location evidence="1">Cell membrane</location>
        <topology evidence="1">Multi-pass membrane protein</topology>
    </subcellularLocation>
</comment>
<evidence type="ECO:0000256" key="8">
    <source>
        <dbReference type="SAM" id="MobiDB-lite"/>
    </source>
</evidence>
<reference evidence="10 11" key="1">
    <citation type="submission" date="2019-07" db="EMBL/GenBank/DDBJ databases">
        <title>Tomitella cavernea sp. nov., an actinomycete isolated from soil.</title>
        <authorList>
            <person name="Cheng J."/>
        </authorList>
    </citation>
    <scope>NUCLEOTIDE SEQUENCE [LARGE SCALE GENOMIC DNA]</scope>
    <source>
        <strain evidence="10 11">HY188</strain>
    </source>
</reference>
<keyword evidence="4" id="KW-1003">Cell membrane</keyword>
<keyword evidence="11" id="KW-1185">Reference proteome</keyword>
<dbReference type="KEGG" id="toy:FO059_08735"/>
<feature type="transmembrane region" description="Helical" evidence="9">
    <location>
        <begin position="177"/>
        <end position="202"/>
    </location>
</feature>
<comment type="similarity">
    <text evidence="2">Belongs to the binding-protein-dependent transport system permease family. FecCD subfamily.</text>
</comment>
<dbReference type="GO" id="GO:0005886">
    <property type="term" value="C:plasma membrane"/>
    <property type="evidence" value="ECO:0007669"/>
    <property type="project" value="UniProtKB-SubCell"/>
</dbReference>
<dbReference type="GO" id="GO:0022857">
    <property type="term" value="F:transmembrane transporter activity"/>
    <property type="evidence" value="ECO:0007669"/>
    <property type="project" value="InterPro"/>
</dbReference>
<keyword evidence="3" id="KW-0813">Transport</keyword>
<dbReference type="CDD" id="cd06550">
    <property type="entry name" value="TM_ABC_iron-siderophores_like"/>
    <property type="match status" value="1"/>
</dbReference>
<reference evidence="10 11" key="2">
    <citation type="submission" date="2019-07" db="EMBL/GenBank/DDBJ databases">
        <authorList>
            <person name="Huang Y."/>
        </authorList>
    </citation>
    <scope>NUCLEOTIDE SEQUENCE [LARGE SCALE GENOMIC DNA]</scope>
    <source>
        <strain evidence="10 11">HY188</strain>
    </source>
</reference>
<dbReference type="FunFam" id="1.10.3470.10:FF:000001">
    <property type="entry name" value="Vitamin B12 ABC transporter permease BtuC"/>
    <property type="match status" value="1"/>
</dbReference>
<evidence type="ECO:0000256" key="1">
    <source>
        <dbReference type="ARBA" id="ARBA00004651"/>
    </source>
</evidence>
<feature type="transmembrane region" description="Helical" evidence="9">
    <location>
        <begin position="305"/>
        <end position="323"/>
    </location>
</feature>
<accession>A0A516X2V4</accession>
<feature type="transmembrane region" description="Helical" evidence="9">
    <location>
        <begin position="267"/>
        <end position="293"/>
    </location>
</feature>
<evidence type="ECO:0000256" key="3">
    <source>
        <dbReference type="ARBA" id="ARBA00022448"/>
    </source>
</evidence>